<evidence type="ECO:0000256" key="9">
    <source>
        <dbReference type="ARBA" id="ARBA00023040"/>
    </source>
</evidence>
<organism evidence="18 19">
    <name type="scientific">Penaeus vannamei</name>
    <name type="common">Whiteleg shrimp</name>
    <name type="synonym">Litopenaeus vannamei</name>
    <dbReference type="NCBI Taxonomy" id="6689"/>
    <lineage>
        <taxon>Eukaryota</taxon>
        <taxon>Metazoa</taxon>
        <taxon>Ecdysozoa</taxon>
        <taxon>Arthropoda</taxon>
        <taxon>Crustacea</taxon>
        <taxon>Multicrustacea</taxon>
        <taxon>Malacostraca</taxon>
        <taxon>Eumalacostraca</taxon>
        <taxon>Eucarida</taxon>
        <taxon>Decapoda</taxon>
        <taxon>Dendrobranchiata</taxon>
        <taxon>Penaeoidea</taxon>
        <taxon>Penaeidae</taxon>
        <taxon>Penaeus</taxon>
    </lineage>
</organism>
<dbReference type="InterPro" id="IPR027430">
    <property type="entry name" value="Retinal_BS"/>
</dbReference>
<evidence type="ECO:0000256" key="10">
    <source>
        <dbReference type="ARBA" id="ARBA00023136"/>
    </source>
</evidence>
<evidence type="ECO:0000256" key="8">
    <source>
        <dbReference type="ARBA" id="ARBA00022991"/>
    </source>
</evidence>
<keyword evidence="5 15" id="KW-0812">Transmembrane</keyword>
<evidence type="ECO:0000256" key="7">
    <source>
        <dbReference type="ARBA" id="ARBA00022989"/>
    </source>
</evidence>
<accession>A0A423TR69</accession>
<dbReference type="OrthoDB" id="6332316at2759"/>
<dbReference type="FunFam" id="1.20.1070.10:FF:000044">
    <property type="entry name" value="Opsin, ultraviolet-sensitive"/>
    <property type="match status" value="1"/>
</dbReference>
<feature type="region of interest" description="Disordered" evidence="16">
    <location>
        <begin position="502"/>
        <end position="522"/>
    </location>
</feature>
<name>A0A423TR69_PENVA</name>
<evidence type="ECO:0000256" key="15">
    <source>
        <dbReference type="RuleBase" id="RU004951"/>
    </source>
</evidence>
<comment type="caution">
    <text evidence="15">Lacks conserved residue(s) required for the propagation of feature annotation.</text>
</comment>
<dbReference type="InterPro" id="IPR000276">
    <property type="entry name" value="GPCR_Rhodpsn"/>
</dbReference>
<feature type="transmembrane region" description="Helical" evidence="15">
    <location>
        <begin position="314"/>
        <end position="336"/>
    </location>
</feature>
<evidence type="ECO:0000256" key="16">
    <source>
        <dbReference type="SAM" id="MobiDB-lite"/>
    </source>
</evidence>
<dbReference type="PANTHER" id="PTHR24240">
    <property type="entry name" value="OPSIN"/>
    <property type="match status" value="1"/>
</dbReference>
<dbReference type="PROSITE" id="PS00238">
    <property type="entry name" value="OPSIN"/>
    <property type="match status" value="1"/>
</dbReference>
<keyword evidence="6 15" id="KW-0681">Retinal protein</keyword>
<feature type="transmembrane region" description="Helical" evidence="15">
    <location>
        <begin position="235"/>
        <end position="261"/>
    </location>
</feature>
<dbReference type="Gene3D" id="1.20.1070.10">
    <property type="entry name" value="Rhodopsin 7-helix transmembrane proteins"/>
    <property type="match status" value="1"/>
</dbReference>
<dbReference type="GO" id="GO:0007602">
    <property type="term" value="P:phototransduction"/>
    <property type="evidence" value="ECO:0007669"/>
    <property type="project" value="UniProtKB-KW"/>
</dbReference>
<evidence type="ECO:0000259" key="17">
    <source>
        <dbReference type="PROSITE" id="PS50262"/>
    </source>
</evidence>
<gene>
    <name evidence="18" type="ORF">C7M84_002344</name>
</gene>
<keyword evidence="3" id="KW-0597">Phosphoprotein</keyword>
<dbReference type="PRINTS" id="PR00237">
    <property type="entry name" value="GPCRRHODOPSN"/>
</dbReference>
<keyword evidence="19" id="KW-1185">Reference proteome</keyword>
<evidence type="ECO:0000256" key="3">
    <source>
        <dbReference type="ARBA" id="ARBA00022553"/>
    </source>
</evidence>
<dbReference type="InterPro" id="IPR017452">
    <property type="entry name" value="GPCR_Rhodpsn_7TM"/>
</dbReference>
<feature type="transmembrane region" description="Helical" evidence="15">
    <location>
        <begin position="426"/>
        <end position="450"/>
    </location>
</feature>
<dbReference type="PROSITE" id="PS00237">
    <property type="entry name" value="G_PROTEIN_RECEP_F1_1"/>
    <property type="match status" value="1"/>
</dbReference>
<evidence type="ECO:0000256" key="2">
    <source>
        <dbReference type="ARBA" id="ARBA00022543"/>
    </source>
</evidence>
<keyword evidence="7 15" id="KW-1133">Transmembrane helix</keyword>
<evidence type="ECO:0000313" key="18">
    <source>
        <dbReference type="EMBL" id="ROT78948.1"/>
    </source>
</evidence>
<dbReference type="EMBL" id="QCYY01001313">
    <property type="protein sequence ID" value="ROT78948.1"/>
    <property type="molecule type" value="Genomic_DNA"/>
</dbReference>
<comment type="caution">
    <text evidence="18">The sequence shown here is derived from an EMBL/GenBank/DDBJ whole genome shotgun (WGS) entry which is preliminary data.</text>
</comment>
<feature type="domain" description="G-protein coupled receptors family 1 profile" evidence="17">
    <location>
        <begin position="215"/>
        <end position="478"/>
    </location>
</feature>
<dbReference type="InterPro" id="IPR001760">
    <property type="entry name" value="Opsin"/>
</dbReference>
<keyword evidence="13 15" id="KW-0807">Transducer</keyword>
<evidence type="ECO:0000256" key="13">
    <source>
        <dbReference type="ARBA" id="ARBA00023224"/>
    </source>
</evidence>
<reference evidence="18 19" key="2">
    <citation type="submission" date="2019-01" db="EMBL/GenBank/DDBJ databases">
        <title>The decoding of complex shrimp genome reveals the adaptation for benthos swimmer, frequently molting mechanism and breeding impact on genome.</title>
        <authorList>
            <person name="Sun Y."/>
            <person name="Gao Y."/>
            <person name="Yu Y."/>
        </authorList>
    </citation>
    <scope>NUCLEOTIDE SEQUENCE [LARGE SCALE GENOMIC DNA]</scope>
    <source>
        <tissue evidence="18">Muscle</tissue>
    </source>
</reference>
<dbReference type="PRINTS" id="PR00238">
    <property type="entry name" value="OPSIN"/>
</dbReference>
<evidence type="ECO:0000256" key="11">
    <source>
        <dbReference type="ARBA" id="ARBA00023157"/>
    </source>
</evidence>
<feature type="compositionally biased region" description="Polar residues" evidence="16">
    <location>
        <begin position="509"/>
        <end position="522"/>
    </location>
</feature>
<reference evidence="18 19" key="1">
    <citation type="submission" date="2018-04" db="EMBL/GenBank/DDBJ databases">
        <authorList>
            <person name="Zhang X."/>
            <person name="Yuan J."/>
            <person name="Li F."/>
            <person name="Xiang J."/>
        </authorList>
    </citation>
    <scope>NUCLEOTIDE SEQUENCE [LARGE SCALE GENOMIC DNA]</scope>
    <source>
        <tissue evidence="18">Muscle</tissue>
    </source>
</reference>
<dbReference type="GO" id="GO:0004930">
    <property type="term" value="F:G protein-coupled receptor activity"/>
    <property type="evidence" value="ECO:0007669"/>
    <property type="project" value="UniProtKB-KW"/>
</dbReference>
<dbReference type="PRINTS" id="PR00578">
    <property type="entry name" value="OPSINLTRLEYE"/>
</dbReference>
<dbReference type="CDD" id="cd15079">
    <property type="entry name" value="7tmA_photoreceptors_insect"/>
    <property type="match status" value="1"/>
</dbReference>
<sequence length="522" mass="58252">MLVEAAKKPLFSLTRGFRPVYKRGVHRVASPEQSSAAIRRQARSIHSRHDPFLAAAGFHLRANSTLFSQYDSLSILSAPISEPSSPHSQYDSRSPSSSLSFLSSLSFMDFHSLPFRSLPPGQRFGSYPVRRDHFLLFIMSNLPHAEALFGASHGSSVPGQTYTNPYGNYTVVDTVTEDMLDLVHPHWYGFPPMNEMWYGLVAFFLSCMAMLAISGNFIVLYVFCCTKTLRSPSNYFVVNLALSDFILMFCMCPPLVINSYYHTWIFGPFWCQVYGAIGSLTGCTSIFTMVCISFDRYNVIVKGIGAKPLTTGNALVQIVIVWLTSAVWTFVPFFGWGRYIPEGNMTACGTDYLSEDVLTVSYLYAYSVWVWLVPLLMIVYCYWYIVAAVAAHEKAMKEQAKKMGVKSLRGDQDAQKKSADCKLAKVALVTVSLWFMAWTPYLVINMAGLIDKSVVTPLFSIWGSVFAKANTVYNPIVYAISHPKYKAALYQKLPWLQCATDAGDDQDSKSTASNATTSENKA</sequence>
<dbReference type="AlphaFoldDB" id="A0A423TR69"/>
<keyword evidence="10 15" id="KW-0472">Membrane</keyword>
<dbReference type="Proteomes" id="UP000283509">
    <property type="component" value="Unassembled WGS sequence"/>
</dbReference>
<feature type="transmembrane region" description="Helical" evidence="15">
    <location>
        <begin position="368"/>
        <end position="391"/>
    </location>
</feature>
<keyword evidence="9 15" id="KW-0297">G-protein coupled receptor</keyword>
<dbReference type="PROSITE" id="PS50262">
    <property type="entry name" value="G_PROTEIN_RECEP_F1_2"/>
    <property type="match status" value="1"/>
</dbReference>
<dbReference type="InterPro" id="IPR050125">
    <property type="entry name" value="GPCR_opsins"/>
</dbReference>
<keyword evidence="2 15" id="KW-0600">Photoreceptor protein</keyword>
<comment type="subcellular location">
    <subcellularLocation>
        <location evidence="1 15">Membrane</location>
        <topology evidence="1 15">Multi-pass membrane protein</topology>
    </subcellularLocation>
</comment>
<dbReference type="GO" id="GO:0016020">
    <property type="term" value="C:membrane"/>
    <property type="evidence" value="ECO:0007669"/>
    <property type="project" value="UniProtKB-SubCell"/>
</dbReference>
<dbReference type="InterPro" id="IPR001391">
    <property type="entry name" value="Opsin_lateye"/>
</dbReference>
<keyword evidence="12 15" id="KW-0675">Receptor</keyword>
<keyword evidence="11" id="KW-1015">Disulfide bond</keyword>
<feature type="transmembrane region" description="Helical" evidence="15">
    <location>
        <begin position="273"/>
        <end position="294"/>
    </location>
</feature>
<evidence type="ECO:0000256" key="12">
    <source>
        <dbReference type="ARBA" id="ARBA00023170"/>
    </source>
</evidence>
<evidence type="ECO:0000256" key="4">
    <source>
        <dbReference type="ARBA" id="ARBA00022606"/>
    </source>
</evidence>
<dbReference type="GO" id="GO:0007601">
    <property type="term" value="P:visual perception"/>
    <property type="evidence" value="ECO:0007669"/>
    <property type="project" value="UniProtKB-KW"/>
</dbReference>
<keyword evidence="8 15" id="KW-0157">Chromophore</keyword>
<evidence type="ECO:0000256" key="5">
    <source>
        <dbReference type="ARBA" id="ARBA00022692"/>
    </source>
</evidence>
<evidence type="ECO:0000256" key="14">
    <source>
        <dbReference type="ARBA" id="ARBA00023305"/>
    </source>
</evidence>
<protein>
    <submittedName>
        <fullName evidence="18">Opsin</fullName>
    </submittedName>
</protein>
<dbReference type="SUPFAM" id="SSF81321">
    <property type="entry name" value="Family A G protein-coupled receptor-like"/>
    <property type="match status" value="1"/>
</dbReference>
<comment type="similarity">
    <text evidence="15">Belongs to the G-protein coupled receptor 1 family. Opsin subfamily.</text>
</comment>
<proteinExistence type="inferred from homology"/>
<feature type="transmembrane region" description="Helical" evidence="15">
    <location>
        <begin position="196"/>
        <end position="223"/>
    </location>
</feature>
<keyword evidence="4 15" id="KW-0716">Sensory transduction</keyword>
<evidence type="ECO:0000256" key="6">
    <source>
        <dbReference type="ARBA" id="ARBA00022925"/>
    </source>
</evidence>
<dbReference type="GO" id="GO:0009881">
    <property type="term" value="F:photoreceptor activity"/>
    <property type="evidence" value="ECO:0007669"/>
    <property type="project" value="UniProtKB-KW"/>
</dbReference>
<evidence type="ECO:0000313" key="19">
    <source>
        <dbReference type="Proteomes" id="UP000283509"/>
    </source>
</evidence>
<dbReference type="Pfam" id="PF00001">
    <property type="entry name" value="7tm_1"/>
    <property type="match status" value="1"/>
</dbReference>
<evidence type="ECO:0000256" key="1">
    <source>
        <dbReference type="ARBA" id="ARBA00004141"/>
    </source>
</evidence>
<keyword evidence="14" id="KW-0844">Vision</keyword>